<reference evidence="10 11" key="1">
    <citation type="submission" date="2018-11" db="EMBL/GenBank/DDBJ databases">
        <title>The draft genome sequence of Amphritea balenae JAMM 1525T.</title>
        <authorList>
            <person name="Fang Z."/>
            <person name="Zhang Y."/>
            <person name="Han X."/>
        </authorList>
    </citation>
    <scope>NUCLEOTIDE SEQUENCE [LARGE SCALE GENOMIC DNA]</scope>
    <source>
        <strain evidence="10 11">JAMM 1525</strain>
    </source>
</reference>
<keyword evidence="5" id="KW-0560">Oxidoreductase</keyword>
<evidence type="ECO:0000256" key="1">
    <source>
        <dbReference type="ARBA" id="ARBA00004651"/>
    </source>
</evidence>
<feature type="transmembrane region" description="Helical" evidence="8">
    <location>
        <begin position="376"/>
        <end position="396"/>
    </location>
</feature>
<dbReference type="Pfam" id="PF00361">
    <property type="entry name" value="Proton_antipo_M"/>
    <property type="match status" value="1"/>
</dbReference>
<accession>A0A3P1SU25</accession>
<dbReference type="EMBL" id="RQXV01000002">
    <property type="protein sequence ID" value="RRD00709.1"/>
    <property type="molecule type" value="Genomic_DNA"/>
</dbReference>
<keyword evidence="3 7" id="KW-0812">Transmembrane</keyword>
<evidence type="ECO:0000256" key="7">
    <source>
        <dbReference type="RuleBase" id="RU000320"/>
    </source>
</evidence>
<keyword evidence="2" id="KW-1003">Cell membrane</keyword>
<keyword evidence="11" id="KW-1185">Reference proteome</keyword>
<dbReference type="GO" id="GO:0005886">
    <property type="term" value="C:plasma membrane"/>
    <property type="evidence" value="ECO:0007669"/>
    <property type="project" value="UniProtKB-SubCell"/>
</dbReference>
<gene>
    <name evidence="10" type="ORF">EHS89_06395</name>
</gene>
<feature type="transmembrane region" description="Helical" evidence="8">
    <location>
        <begin position="417"/>
        <end position="437"/>
    </location>
</feature>
<dbReference type="PANTHER" id="PTHR42682:SF4">
    <property type="entry name" value="NADH-UBIQUINONE_PLASTOQUINONE"/>
    <property type="match status" value="1"/>
</dbReference>
<dbReference type="InterPro" id="IPR052175">
    <property type="entry name" value="ComplexI-like_HydComp"/>
</dbReference>
<evidence type="ECO:0000313" key="11">
    <source>
        <dbReference type="Proteomes" id="UP000267535"/>
    </source>
</evidence>
<evidence type="ECO:0000256" key="8">
    <source>
        <dbReference type="SAM" id="Phobius"/>
    </source>
</evidence>
<proteinExistence type="predicted"/>
<dbReference type="AlphaFoldDB" id="A0A3P1SU25"/>
<dbReference type="OrthoDB" id="9768329at2"/>
<evidence type="ECO:0000313" key="10">
    <source>
        <dbReference type="EMBL" id="RRD00709.1"/>
    </source>
</evidence>
<evidence type="ECO:0000259" key="9">
    <source>
        <dbReference type="Pfam" id="PF00361"/>
    </source>
</evidence>
<feature type="transmembrane region" description="Helical" evidence="8">
    <location>
        <begin position="144"/>
        <end position="167"/>
    </location>
</feature>
<comment type="subcellular location">
    <subcellularLocation>
        <location evidence="1">Cell membrane</location>
        <topology evidence="1">Multi-pass membrane protein</topology>
    </subcellularLocation>
    <subcellularLocation>
        <location evidence="7">Membrane</location>
        <topology evidence="7">Multi-pass membrane protein</topology>
    </subcellularLocation>
</comment>
<dbReference type="Proteomes" id="UP000267535">
    <property type="component" value="Unassembled WGS sequence"/>
</dbReference>
<dbReference type="GO" id="GO:0016491">
    <property type="term" value="F:oxidoreductase activity"/>
    <property type="evidence" value="ECO:0007669"/>
    <property type="project" value="UniProtKB-KW"/>
</dbReference>
<dbReference type="PANTHER" id="PTHR42682">
    <property type="entry name" value="HYDROGENASE-4 COMPONENT F"/>
    <property type="match status" value="1"/>
</dbReference>
<feature type="transmembrane region" description="Helical" evidence="8">
    <location>
        <begin position="269"/>
        <end position="293"/>
    </location>
</feature>
<keyword evidence="4 8" id="KW-1133">Transmembrane helix</keyword>
<feature type="transmembrane region" description="Helical" evidence="8">
    <location>
        <begin position="69"/>
        <end position="87"/>
    </location>
</feature>
<feature type="transmembrane region" description="Helical" evidence="8">
    <location>
        <begin position="99"/>
        <end position="132"/>
    </location>
</feature>
<evidence type="ECO:0000256" key="5">
    <source>
        <dbReference type="ARBA" id="ARBA00023002"/>
    </source>
</evidence>
<keyword evidence="6 8" id="KW-0472">Membrane</keyword>
<dbReference type="NCBIfam" id="NF009310">
    <property type="entry name" value="PRK12668.1"/>
    <property type="match status" value="1"/>
</dbReference>
<evidence type="ECO:0000256" key="4">
    <source>
        <dbReference type="ARBA" id="ARBA00022989"/>
    </source>
</evidence>
<evidence type="ECO:0000256" key="3">
    <source>
        <dbReference type="ARBA" id="ARBA00022692"/>
    </source>
</evidence>
<feature type="transmembrane region" description="Helical" evidence="8">
    <location>
        <begin position="244"/>
        <end position="262"/>
    </location>
</feature>
<feature type="transmembrane region" description="Helical" evidence="8">
    <location>
        <begin position="553"/>
        <end position="570"/>
    </location>
</feature>
<name>A0A3P1SU25_9GAMM</name>
<feature type="transmembrane region" description="Helical" evidence="8">
    <location>
        <begin position="26"/>
        <end position="48"/>
    </location>
</feature>
<feature type="domain" description="NADH:quinone oxidoreductase/Mrp antiporter transmembrane" evidence="9">
    <location>
        <begin position="110"/>
        <end position="384"/>
    </location>
</feature>
<feature type="transmembrane region" description="Helical" evidence="8">
    <location>
        <begin position="299"/>
        <end position="318"/>
    </location>
</feature>
<protein>
    <submittedName>
        <fullName evidence="10">Na(+)/H(+) antiporter subunit D</fullName>
    </submittedName>
</protein>
<comment type="caution">
    <text evidence="10">The sequence shown here is derived from an EMBL/GenBank/DDBJ whole genome shotgun (WGS) entry which is preliminary data.</text>
</comment>
<dbReference type="RefSeq" id="WP_124925292.1">
    <property type="nucleotide sequence ID" value="NZ_BMOH01000003.1"/>
</dbReference>
<organism evidence="10 11">
    <name type="scientific">Amphritea balenae</name>
    <dbReference type="NCBI Taxonomy" id="452629"/>
    <lineage>
        <taxon>Bacteria</taxon>
        <taxon>Pseudomonadati</taxon>
        <taxon>Pseudomonadota</taxon>
        <taxon>Gammaproteobacteria</taxon>
        <taxon>Oceanospirillales</taxon>
        <taxon>Oceanospirillaceae</taxon>
        <taxon>Amphritea</taxon>
    </lineage>
</organism>
<feature type="transmembrane region" description="Helical" evidence="8">
    <location>
        <begin position="187"/>
        <end position="208"/>
    </location>
</feature>
<evidence type="ECO:0000256" key="2">
    <source>
        <dbReference type="ARBA" id="ARBA00022475"/>
    </source>
</evidence>
<evidence type="ECO:0000256" key="6">
    <source>
        <dbReference type="ARBA" id="ARBA00023136"/>
    </source>
</evidence>
<feature type="transmembrane region" description="Helical" evidence="8">
    <location>
        <begin position="457"/>
        <end position="476"/>
    </location>
</feature>
<feature type="transmembrane region" description="Helical" evidence="8">
    <location>
        <begin position="339"/>
        <end position="356"/>
    </location>
</feature>
<dbReference type="InterPro" id="IPR001750">
    <property type="entry name" value="ND/Mrp_TM"/>
</dbReference>
<sequence>MNSVIPFLPLLLGALAAIVLRGWLRNLIMIVAPILGAINLMGMEHGVFWSLEFMGYALEPVKVDKLSLMFGYLFHLASLIAVIYALHVKDTVQHVAGLAYAASAVGAVFAGDLLTLFIFWELLALTSVFLIWARRTDRAYSSGIRYLIIQVLSGVLLLVGLLIFAQVNNSLLFTQIGLQHEGIAQVGAWLIFFAFGIKCAFPFMHNWLTDSYPEATPSGTIFLASFTTKVAVYAFARGYPGEEILVWIGVTMACFPIFFAVIENDLRRVLAYSLINQIGFMIVGIGIGTALALNGAVAHAFNDVIFKGLLMMTMGSVLHMTGKINGSELGGLYKSMPKTTVLCIVGAASISAFPLFSGFVSKSMIMAAAVSEGYDVVWLLLLFAAAGVFHHAGIKIPYFAFFAHDSGIRTTEPPKNMLIAMTIAAIACVVLGTFPAQTVYALLPWEHSYQPYDVTHVLTQLQLLFFSALAFVWLNLRNMYPPELPSTNLDADWLYRRLAPAIVKRVASTTYNAYVGFEKSVAISIKQMVQGSYDAESGKPKGYFARLWPTETMVVWVAVLLAIYLIFYYLPDLL</sequence>